<evidence type="ECO:0000313" key="1">
    <source>
        <dbReference type="Proteomes" id="UP000095283"/>
    </source>
</evidence>
<evidence type="ECO:0000313" key="2">
    <source>
        <dbReference type="WBParaSite" id="Hba_02675"/>
    </source>
</evidence>
<sequence>MKNRNKSVDMSTFIITVYYFYIRKLYINCFIIR</sequence>
<dbReference type="Proteomes" id="UP000095283">
    <property type="component" value="Unplaced"/>
</dbReference>
<keyword evidence="1" id="KW-1185">Reference proteome</keyword>
<name>A0A1I7WD41_HETBA</name>
<accession>A0A1I7WD41</accession>
<dbReference type="AlphaFoldDB" id="A0A1I7WD41"/>
<proteinExistence type="predicted"/>
<protein>
    <submittedName>
        <fullName evidence="2">Uncharacterized protein</fullName>
    </submittedName>
</protein>
<reference evidence="2" key="1">
    <citation type="submission" date="2016-11" db="UniProtKB">
        <authorList>
            <consortium name="WormBaseParasite"/>
        </authorList>
    </citation>
    <scope>IDENTIFICATION</scope>
</reference>
<dbReference type="WBParaSite" id="Hba_02675">
    <property type="protein sequence ID" value="Hba_02675"/>
    <property type="gene ID" value="Hba_02675"/>
</dbReference>
<organism evidence="1 2">
    <name type="scientific">Heterorhabditis bacteriophora</name>
    <name type="common">Entomopathogenic nematode worm</name>
    <dbReference type="NCBI Taxonomy" id="37862"/>
    <lineage>
        <taxon>Eukaryota</taxon>
        <taxon>Metazoa</taxon>
        <taxon>Ecdysozoa</taxon>
        <taxon>Nematoda</taxon>
        <taxon>Chromadorea</taxon>
        <taxon>Rhabditida</taxon>
        <taxon>Rhabditina</taxon>
        <taxon>Rhabditomorpha</taxon>
        <taxon>Strongyloidea</taxon>
        <taxon>Heterorhabditidae</taxon>
        <taxon>Heterorhabditis</taxon>
    </lineage>
</organism>